<name>A0ABV5V493_9MICO</name>
<dbReference type="EMBL" id="JBHMAX010000020">
    <property type="protein sequence ID" value="MFB9732567.1"/>
    <property type="molecule type" value="Genomic_DNA"/>
</dbReference>
<feature type="compositionally biased region" description="Gly residues" evidence="1">
    <location>
        <begin position="441"/>
        <end position="460"/>
    </location>
</feature>
<reference evidence="2 3" key="1">
    <citation type="submission" date="2024-09" db="EMBL/GenBank/DDBJ databases">
        <authorList>
            <person name="Sun Q."/>
            <person name="Mori K."/>
        </authorList>
    </citation>
    <scope>NUCLEOTIDE SEQUENCE [LARGE SCALE GENOMIC DNA]</scope>
    <source>
        <strain evidence="2 3">JCM 12763</strain>
    </source>
</reference>
<dbReference type="Proteomes" id="UP001589613">
    <property type="component" value="Unassembled WGS sequence"/>
</dbReference>
<gene>
    <name evidence="2" type="ORF">ACFFN0_10995</name>
</gene>
<protein>
    <recommendedName>
        <fullName evidence="4">HNH endonuclease</fullName>
    </recommendedName>
</protein>
<feature type="compositionally biased region" description="Low complexity" evidence="1">
    <location>
        <begin position="520"/>
        <end position="531"/>
    </location>
</feature>
<keyword evidence="3" id="KW-1185">Reference proteome</keyword>
<organism evidence="2 3">
    <name type="scientific">Ornithinimicrobium kibberense</name>
    <dbReference type="NCBI Taxonomy" id="282060"/>
    <lineage>
        <taxon>Bacteria</taxon>
        <taxon>Bacillati</taxon>
        <taxon>Actinomycetota</taxon>
        <taxon>Actinomycetes</taxon>
        <taxon>Micrococcales</taxon>
        <taxon>Ornithinimicrobiaceae</taxon>
        <taxon>Ornithinimicrobium</taxon>
    </lineage>
</organism>
<evidence type="ECO:0000313" key="2">
    <source>
        <dbReference type="EMBL" id="MFB9732567.1"/>
    </source>
</evidence>
<dbReference type="InterPro" id="IPR003615">
    <property type="entry name" value="HNH_nuc"/>
</dbReference>
<dbReference type="CDD" id="cd00085">
    <property type="entry name" value="HNHc"/>
    <property type="match status" value="1"/>
</dbReference>
<accession>A0ABV5V493</accession>
<comment type="caution">
    <text evidence="2">The sequence shown here is derived from an EMBL/GenBank/DDBJ whole genome shotgun (WGS) entry which is preliminary data.</text>
</comment>
<feature type="region of interest" description="Disordered" evidence="1">
    <location>
        <begin position="777"/>
        <end position="825"/>
    </location>
</feature>
<evidence type="ECO:0000313" key="3">
    <source>
        <dbReference type="Proteomes" id="UP001589613"/>
    </source>
</evidence>
<proteinExistence type="predicted"/>
<evidence type="ECO:0000256" key="1">
    <source>
        <dbReference type="SAM" id="MobiDB-lite"/>
    </source>
</evidence>
<evidence type="ECO:0008006" key="4">
    <source>
        <dbReference type="Google" id="ProtNLM"/>
    </source>
</evidence>
<feature type="compositionally biased region" description="Pro residues" evidence="1">
    <location>
        <begin position="497"/>
        <end position="519"/>
    </location>
</feature>
<dbReference type="RefSeq" id="WP_377466395.1">
    <property type="nucleotide sequence ID" value="NZ_JBHMAX010000020.1"/>
</dbReference>
<feature type="region of interest" description="Disordered" evidence="1">
    <location>
        <begin position="421"/>
        <end position="535"/>
    </location>
</feature>
<sequence length="825" mass="86665">MSRSVGGREVSWVAGGGGQSGGVAVVEPPWEDLEPYDGEACAVGESLEWQELAGPGAWAEPAVEHDQGLTLRDPVGAVGRVLSDLGLGAATVEAMAGAAVVAAEHEGALAVPAVDLEAVRGVGALASLRCRMEAVQLVAVADLAVRTGRRLLEEKGIEDAAGLSATAWGKWRARVKSLVAAELEVALGLGRGEARDMVAVACAPDGIVAPVLAALRRGEVPWHLVRRFWTKAGSLPVEDVTTIAAVLFGSDVSCAAPERLDPDGQLHGRAWAVKEFHAALDREVVRAKGKDERSARAARDEAVAARDAWLRVHDDGTATLGVRTPLISGVGVFARIDRMARALRGAGEERSLAQLRSDLCASLLLHGTVEVPEVVDELVTPQDLDGLAAVTTATPPVNLQVVVPWDCLTGTVVCPRCAHTGRDTGPERAHQPQREGVVRSNGGGVSQGSEGGVSQGSEGGDGPRDLGALSLAGSGWPPVPDWLARRCGHEQSRSSPLPGPPSQPSGPAAPPSAAPPPSSSSPDASAPAAVPQGGPVVGQAPLPGVAWSGTVAELLGLHPAFLTPGQARDLALAPGSTMHRILVDPADGRCIERTIASYRPDADMRRQIAAADVYGRGPGERTPPQRWQIDHEHEYQDGGPTAETNLNGKGVFFHAVKTARLWSSAMNQRRDLTWTTLLRQVVTTRGHDYRQYLARLDTLAPGPHANARGQADPADRVDQRGDRADLANQLLYAAIVHRHSGTPARATDDIVDAEAYDLRLAGWASIDPRLALAREGRHADLKGPTPEQLLGIDNSTQGPRTSRPSTRGEAGGWATRTRADDPPPF</sequence>
<feature type="compositionally biased region" description="Basic and acidic residues" evidence="1">
    <location>
        <begin position="421"/>
        <end position="437"/>
    </location>
</feature>
<feature type="compositionally biased region" description="Polar residues" evidence="1">
    <location>
        <begin position="793"/>
        <end position="805"/>
    </location>
</feature>
<feature type="compositionally biased region" description="Basic and acidic residues" evidence="1">
    <location>
        <begin position="483"/>
        <end position="492"/>
    </location>
</feature>